<organism evidence="1 2">
    <name type="scientific">Winogradskyella vincentii</name>
    <dbReference type="NCBI Taxonomy" id="2877122"/>
    <lineage>
        <taxon>Bacteria</taxon>
        <taxon>Pseudomonadati</taxon>
        <taxon>Bacteroidota</taxon>
        <taxon>Flavobacteriia</taxon>
        <taxon>Flavobacteriales</taxon>
        <taxon>Flavobacteriaceae</taxon>
        <taxon>Winogradskyella</taxon>
    </lineage>
</organism>
<gene>
    <name evidence="1" type="ORF">LBV24_13885</name>
</gene>
<comment type="caution">
    <text evidence="1">The sequence shown here is derived from an EMBL/GenBank/DDBJ whole genome shotgun (WGS) entry which is preliminary data.</text>
</comment>
<proteinExistence type="predicted"/>
<accession>A0ABS7Y2Z5</accession>
<name>A0ABS7Y2Z5_9FLAO</name>
<dbReference type="RefSeq" id="WP_224479264.1">
    <property type="nucleotide sequence ID" value="NZ_JAIUJS010000010.1"/>
</dbReference>
<reference evidence="2" key="1">
    <citation type="submission" date="2023-07" db="EMBL/GenBank/DDBJ databases">
        <authorList>
            <person name="Yue Y."/>
        </authorList>
    </citation>
    <scope>NUCLEOTIDE SEQUENCE [LARGE SCALE GENOMIC DNA]</scope>
    <source>
        <strain evidence="2">2Y89</strain>
    </source>
</reference>
<dbReference type="EMBL" id="JAIUJS010000010">
    <property type="protein sequence ID" value="MCA0154315.1"/>
    <property type="molecule type" value="Genomic_DNA"/>
</dbReference>
<sequence length="306" mass="35255">MSKNFLVILFLFSILVSYGQKSSLIKNVNFRAKELKHDLNQDGDSLLLESKQTIYQVEIYNSFYEKKMSINRYKTKVAINDLPQGKYITEVVLSDRRIIMTLIRHEAVGETMMLSDAPLKSISITSIETDNIPQDMASYAEPIKIAESTQQPNESEAEDLNFKNEEQLADIKNEETDIKINTTQTDNNIRGYNYSPSALLNTRLKKPSERSNKKYWIEIEINTGNSSYKTKKIVSGDLIADLISQNKAEIKTARGRNNKLTIWEVYDTSKFMKEQLLNRNYASSSESSQYFNPVPYYQTRKSKTSR</sequence>
<protein>
    <submittedName>
        <fullName evidence="1">Uncharacterized protein</fullName>
    </submittedName>
</protein>
<dbReference type="Proteomes" id="UP001198402">
    <property type="component" value="Unassembled WGS sequence"/>
</dbReference>
<evidence type="ECO:0000313" key="1">
    <source>
        <dbReference type="EMBL" id="MCA0154315.1"/>
    </source>
</evidence>
<evidence type="ECO:0000313" key="2">
    <source>
        <dbReference type="Proteomes" id="UP001198402"/>
    </source>
</evidence>
<keyword evidence="2" id="KW-1185">Reference proteome</keyword>